<feature type="compositionally biased region" description="Basic and acidic residues" evidence="1">
    <location>
        <begin position="21"/>
        <end position="36"/>
    </location>
</feature>
<dbReference type="InterPro" id="IPR050177">
    <property type="entry name" value="Lipid_A_modif_metabolic_enz"/>
</dbReference>
<dbReference type="PANTHER" id="PTHR43245">
    <property type="entry name" value="BIFUNCTIONAL POLYMYXIN RESISTANCE PROTEIN ARNA"/>
    <property type="match status" value="1"/>
</dbReference>
<dbReference type="PANTHER" id="PTHR43245:SF13">
    <property type="entry name" value="UDP-D-APIOSE_UDP-D-XYLOSE SYNTHASE 2"/>
    <property type="match status" value="1"/>
</dbReference>
<dbReference type="Gene3D" id="3.40.50.720">
    <property type="entry name" value="NAD(P)-binding Rossmann-like Domain"/>
    <property type="match status" value="1"/>
</dbReference>
<comment type="caution">
    <text evidence="3">The sequence shown here is derived from an EMBL/GenBank/DDBJ whole genome shotgun (WGS) entry which is preliminary data.</text>
</comment>
<dbReference type="PRINTS" id="PR01713">
    <property type="entry name" value="NUCEPIMERASE"/>
</dbReference>
<organism evidence="3 4">
    <name type="scientific">Natronococcus jeotgali DSM 18795</name>
    <dbReference type="NCBI Taxonomy" id="1227498"/>
    <lineage>
        <taxon>Archaea</taxon>
        <taxon>Methanobacteriati</taxon>
        <taxon>Methanobacteriota</taxon>
        <taxon>Stenosarchaea group</taxon>
        <taxon>Halobacteria</taxon>
        <taxon>Halobacteriales</taxon>
        <taxon>Natrialbaceae</taxon>
        <taxon>Natronococcus</taxon>
    </lineage>
</organism>
<evidence type="ECO:0000313" key="4">
    <source>
        <dbReference type="Proteomes" id="UP000011531"/>
    </source>
</evidence>
<dbReference type="Proteomes" id="UP000011531">
    <property type="component" value="Unassembled WGS sequence"/>
</dbReference>
<dbReference type="Pfam" id="PF01370">
    <property type="entry name" value="Epimerase"/>
    <property type="match status" value="1"/>
</dbReference>
<evidence type="ECO:0000259" key="2">
    <source>
        <dbReference type="Pfam" id="PF01370"/>
    </source>
</evidence>
<sequence length="356" mass="39210">MSEWRHKPPQNGLAAANDRGIATDETARASGESEKLMRRRPTRTIVNDQRVLITGGAGFIGSNLANRLASDNEVVVVDDRSLGTSENLDASVDFRDRSVLEDDLPTDVDVVFHLAALSSYAMHEDEPARGARVNVEGFVNTVEQAREDGCDTVVYASTSSIYGSRTEPSPEDMSIAANTGYEASKLARERYAEYFANHYDMNTAGMRLFSVYQGYGGGEAHKEEYANVIAQFADDLAHDRRPKLYGDGSQTRDFTHVDDIVRGLELAADHELTGVYNLGTGTAHDFETVVELLNDELGTEIDPEYVENPIPESVYVHDTCADASKMTAETGWEPEIDLREGIRRVCAPYRDTAAEP</sequence>
<dbReference type="SUPFAM" id="SSF51735">
    <property type="entry name" value="NAD(P)-binding Rossmann-fold domains"/>
    <property type="match status" value="1"/>
</dbReference>
<dbReference type="PATRIC" id="fig|1227498.3.peg.3033"/>
<proteinExistence type="predicted"/>
<dbReference type="EMBL" id="AOIA01000128">
    <property type="protein sequence ID" value="ELY55682.1"/>
    <property type="molecule type" value="Genomic_DNA"/>
</dbReference>
<dbReference type="InterPro" id="IPR001509">
    <property type="entry name" value="Epimerase_deHydtase"/>
</dbReference>
<evidence type="ECO:0000256" key="1">
    <source>
        <dbReference type="SAM" id="MobiDB-lite"/>
    </source>
</evidence>
<dbReference type="InterPro" id="IPR036291">
    <property type="entry name" value="NAD(P)-bd_dom_sf"/>
</dbReference>
<gene>
    <name evidence="3" type="ORF">C492_15446</name>
</gene>
<feature type="domain" description="NAD-dependent epimerase/dehydratase" evidence="2">
    <location>
        <begin position="51"/>
        <end position="279"/>
    </location>
</feature>
<reference evidence="3 4" key="1">
    <citation type="journal article" date="2014" name="PLoS Genet.">
        <title>Phylogenetically driven sequencing of extremely halophilic archaea reveals strategies for static and dynamic osmo-response.</title>
        <authorList>
            <person name="Becker E.A."/>
            <person name="Seitzer P.M."/>
            <person name="Tritt A."/>
            <person name="Larsen D."/>
            <person name="Krusor M."/>
            <person name="Yao A.I."/>
            <person name="Wu D."/>
            <person name="Madern D."/>
            <person name="Eisen J.A."/>
            <person name="Darling A.E."/>
            <person name="Facciotti M.T."/>
        </authorList>
    </citation>
    <scope>NUCLEOTIDE SEQUENCE [LARGE SCALE GENOMIC DNA]</scope>
    <source>
        <strain evidence="3 4">DSM 18795</strain>
    </source>
</reference>
<dbReference type="AlphaFoldDB" id="L9X242"/>
<keyword evidence="4" id="KW-1185">Reference proteome</keyword>
<dbReference type="STRING" id="1227498.C492_15446"/>
<dbReference type="Gene3D" id="3.90.25.10">
    <property type="entry name" value="UDP-galactose 4-epimerase, domain 1"/>
    <property type="match status" value="1"/>
</dbReference>
<accession>L9X242</accession>
<protein>
    <submittedName>
        <fullName evidence="3">NAD-dependent epimerase/dehydratase</fullName>
    </submittedName>
</protein>
<feature type="region of interest" description="Disordered" evidence="1">
    <location>
        <begin position="1"/>
        <end position="38"/>
    </location>
</feature>
<evidence type="ECO:0000313" key="3">
    <source>
        <dbReference type="EMBL" id="ELY55682.1"/>
    </source>
</evidence>
<name>L9X242_9EURY</name>